<feature type="transmembrane region" description="Helical" evidence="10">
    <location>
        <begin position="283"/>
        <end position="305"/>
    </location>
</feature>
<dbReference type="PANTHER" id="PTHR32089:SF112">
    <property type="entry name" value="LYSOZYME-LIKE PROTEIN-RELATED"/>
    <property type="match status" value="1"/>
</dbReference>
<gene>
    <name evidence="13" type="ORF">HYG86_02715</name>
</gene>
<sequence>MNISIQWKIIAIVILLVVLPMSFLGYMNYTNTTEILITEFKLTSNQTLDLANNTVNIYLEGLTNSLVSMSKLEEVQRGTESEYYIERMLENFQSVAETYDAITHVYLGTPNKDFYIYPHVELEDYDPTIRPWYVDALARDGLIWTDVYESGDGSGFVVSTAVPIYNSFDNNEFIGVLTFDINLYELQGFVDSIRIGQTGTVALLSDNGTIITHPDRELIGGILPIDELLAAITSNNSGELDFEFQGESRYAVYNTIESTRWKIIGSPVYDEVYSNVSVVLRDLIINAIIAIVIAALLAYLLSFTITKSLKQLVKDLEKISAGDFTVKTNIKSKDEIGTLGKAINQMVDQLGSLLRDIQNVSQQLGMASETLAANTEETTASTTEVSRAAEEIAKGATEQARDVETGSEMTRNLDEKFVELTHGSTEILGLTKEVSSANETGNKAVSELVNANKENNTVTENIERTIIELNNKTQSIGGILETISNISNQTNLLALNAAIEAARAGEAGKGFAVVADEIRKLAEQAGKSTGEIASIVSEIQGESSRSVEIMQKTKEQAKIQNLAVSEVDSAFTTISKSIENITGRIEGITKYVDSMAQDGREIVDVIQRVAAVSEETAASSEQVTASMQQTAMVAEEVAKAAEQLNDLSDKLNQEITKFKI</sequence>
<comment type="similarity">
    <text evidence="8">Belongs to the methyl-accepting chemotaxis (MCP) protein family.</text>
</comment>
<evidence type="ECO:0000256" key="4">
    <source>
        <dbReference type="ARBA" id="ARBA00022692"/>
    </source>
</evidence>
<evidence type="ECO:0000259" key="12">
    <source>
        <dbReference type="PROSITE" id="PS50885"/>
    </source>
</evidence>
<protein>
    <submittedName>
        <fullName evidence="13">Methyl-accepting chemotaxis protein</fullName>
    </submittedName>
</protein>
<dbReference type="SUPFAM" id="SSF103190">
    <property type="entry name" value="Sensory domain-like"/>
    <property type="match status" value="1"/>
</dbReference>
<dbReference type="EMBL" id="CP058559">
    <property type="protein sequence ID" value="QNO13747.1"/>
    <property type="molecule type" value="Genomic_DNA"/>
</dbReference>
<keyword evidence="14" id="KW-1185">Reference proteome</keyword>
<dbReference type="CDD" id="cd12912">
    <property type="entry name" value="PDC2_MCP_like"/>
    <property type="match status" value="1"/>
</dbReference>
<dbReference type="SMART" id="SM00304">
    <property type="entry name" value="HAMP"/>
    <property type="match status" value="2"/>
</dbReference>
<name>A0A7G9W4Y5_ALKCA</name>
<evidence type="ECO:0000256" key="3">
    <source>
        <dbReference type="ARBA" id="ARBA00022500"/>
    </source>
</evidence>
<evidence type="ECO:0000313" key="13">
    <source>
        <dbReference type="EMBL" id="QNO13747.1"/>
    </source>
</evidence>
<evidence type="ECO:0000256" key="10">
    <source>
        <dbReference type="SAM" id="Phobius"/>
    </source>
</evidence>
<dbReference type="RefSeq" id="WP_213167412.1">
    <property type="nucleotide sequence ID" value="NZ_CP058559.1"/>
</dbReference>
<dbReference type="InterPro" id="IPR033479">
    <property type="entry name" value="dCache_1"/>
</dbReference>
<keyword evidence="5 10" id="KW-1133">Transmembrane helix</keyword>
<evidence type="ECO:0000256" key="5">
    <source>
        <dbReference type="ARBA" id="ARBA00022989"/>
    </source>
</evidence>
<dbReference type="GO" id="GO:0005886">
    <property type="term" value="C:plasma membrane"/>
    <property type="evidence" value="ECO:0007669"/>
    <property type="project" value="UniProtKB-SubCell"/>
</dbReference>
<keyword evidence="7 9" id="KW-0807">Transducer</keyword>
<dbReference type="SUPFAM" id="SSF58104">
    <property type="entry name" value="Methyl-accepting chemotaxis protein (MCP) signaling domain"/>
    <property type="match status" value="1"/>
</dbReference>
<dbReference type="PROSITE" id="PS50111">
    <property type="entry name" value="CHEMOTAXIS_TRANSDUC_2"/>
    <property type="match status" value="1"/>
</dbReference>
<dbReference type="Gene3D" id="3.30.450.20">
    <property type="entry name" value="PAS domain"/>
    <property type="match status" value="2"/>
</dbReference>
<evidence type="ECO:0000256" key="2">
    <source>
        <dbReference type="ARBA" id="ARBA00022475"/>
    </source>
</evidence>
<keyword evidence="2" id="KW-1003">Cell membrane</keyword>
<dbReference type="PROSITE" id="PS50885">
    <property type="entry name" value="HAMP"/>
    <property type="match status" value="1"/>
</dbReference>
<keyword evidence="4 10" id="KW-0812">Transmembrane</keyword>
<dbReference type="Gene3D" id="1.10.287.950">
    <property type="entry name" value="Methyl-accepting chemotaxis protein"/>
    <property type="match status" value="1"/>
</dbReference>
<feature type="domain" description="Methyl-accepting transducer" evidence="11">
    <location>
        <begin position="374"/>
        <end position="624"/>
    </location>
</feature>
<dbReference type="CDD" id="cd06225">
    <property type="entry name" value="HAMP"/>
    <property type="match status" value="1"/>
</dbReference>
<accession>A0A7G9W4Y5</accession>
<dbReference type="Proteomes" id="UP000516160">
    <property type="component" value="Chromosome"/>
</dbReference>
<dbReference type="CDD" id="cd11386">
    <property type="entry name" value="MCP_signal"/>
    <property type="match status" value="1"/>
</dbReference>
<evidence type="ECO:0000313" key="14">
    <source>
        <dbReference type="Proteomes" id="UP000516160"/>
    </source>
</evidence>
<dbReference type="Gene3D" id="1.10.8.500">
    <property type="entry name" value="HAMP domain in histidine kinase"/>
    <property type="match status" value="1"/>
</dbReference>
<feature type="domain" description="HAMP" evidence="12">
    <location>
        <begin position="303"/>
        <end position="355"/>
    </location>
</feature>
<evidence type="ECO:0000259" key="11">
    <source>
        <dbReference type="PROSITE" id="PS50111"/>
    </source>
</evidence>
<organism evidence="13 14">
    <name type="scientific">Alkalicella caledoniensis</name>
    <dbReference type="NCBI Taxonomy" id="2731377"/>
    <lineage>
        <taxon>Bacteria</taxon>
        <taxon>Bacillati</taxon>
        <taxon>Bacillota</taxon>
        <taxon>Clostridia</taxon>
        <taxon>Eubacteriales</taxon>
        <taxon>Proteinivoracaceae</taxon>
        <taxon>Alkalicella</taxon>
    </lineage>
</organism>
<dbReference type="GO" id="GO:0007165">
    <property type="term" value="P:signal transduction"/>
    <property type="evidence" value="ECO:0007669"/>
    <property type="project" value="UniProtKB-KW"/>
</dbReference>
<dbReference type="Pfam" id="PF00015">
    <property type="entry name" value="MCPsignal"/>
    <property type="match status" value="1"/>
</dbReference>
<dbReference type="InterPro" id="IPR003660">
    <property type="entry name" value="HAMP_dom"/>
</dbReference>
<dbReference type="InterPro" id="IPR029151">
    <property type="entry name" value="Sensor-like_sf"/>
</dbReference>
<dbReference type="Pfam" id="PF02743">
    <property type="entry name" value="dCache_1"/>
    <property type="match status" value="1"/>
</dbReference>
<dbReference type="InterPro" id="IPR004089">
    <property type="entry name" value="MCPsignal_dom"/>
</dbReference>
<reference evidence="13 14" key="1">
    <citation type="submission" date="2020-07" db="EMBL/GenBank/DDBJ databases">
        <title>Alkalicella. sp. LB2 genome.</title>
        <authorList>
            <person name="Postec A."/>
            <person name="Quemeneur M."/>
        </authorList>
    </citation>
    <scope>NUCLEOTIDE SEQUENCE [LARGE SCALE GENOMIC DNA]</scope>
    <source>
        <strain evidence="13 14">LB2</strain>
    </source>
</reference>
<evidence type="ECO:0000256" key="7">
    <source>
        <dbReference type="ARBA" id="ARBA00023224"/>
    </source>
</evidence>
<evidence type="ECO:0000256" key="8">
    <source>
        <dbReference type="ARBA" id="ARBA00029447"/>
    </source>
</evidence>
<dbReference type="CDD" id="cd12913">
    <property type="entry name" value="PDC1_MCP_like"/>
    <property type="match status" value="1"/>
</dbReference>
<evidence type="ECO:0000256" key="1">
    <source>
        <dbReference type="ARBA" id="ARBA00004651"/>
    </source>
</evidence>
<dbReference type="Pfam" id="PF00672">
    <property type="entry name" value="HAMP"/>
    <property type="match status" value="1"/>
</dbReference>
<feature type="transmembrane region" description="Helical" evidence="10">
    <location>
        <begin position="7"/>
        <end position="27"/>
    </location>
</feature>
<keyword evidence="3" id="KW-0145">Chemotaxis</keyword>
<dbReference type="KEGG" id="acae:HYG86_02715"/>
<evidence type="ECO:0000256" key="6">
    <source>
        <dbReference type="ARBA" id="ARBA00023136"/>
    </source>
</evidence>
<proteinExistence type="inferred from homology"/>
<keyword evidence="6 10" id="KW-0472">Membrane</keyword>
<dbReference type="PANTHER" id="PTHR32089">
    <property type="entry name" value="METHYL-ACCEPTING CHEMOTAXIS PROTEIN MCPB"/>
    <property type="match status" value="1"/>
</dbReference>
<dbReference type="SMART" id="SM00283">
    <property type="entry name" value="MA"/>
    <property type="match status" value="1"/>
</dbReference>
<evidence type="ECO:0000256" key="9">
    <source>
        <dbReference type="PROSITE-ProRule" id="PRU00284"/>
    </source>
</evidence>
<comment type="subcellular location">
    <subcellularLocation>
        <location evidence="1">Cell membrane</location>
        <topology evidence="1">Multi-pass membrane protein</topology>
    </subcellularLocation>
</comment>
<dbReference type="GO" id="GO:0006935">
    <property type="term" value="P:chemotaxis"/>
    <property type="evidence" value="ECO:0007669"/>
    <property type="project" value="UniProtKB-KW"/>
</dbReference>
<dbReference type="AlphaFoldDB" id="A0A7G9W4Y5"/>